<evidence type="ECO:0000256" key="1">
    <source>
        <dbReference type="ARBA" id="ARBA00010688"/>
    </source>
</evidence>
<dbReference type="EMBL" id="QGDC01000007">
    <property type="protein sequence ID" value="RCH54266.1"/>
    <property type="molecule type" value="Genomic_DNA"/>
</dbReference>
<dbReference type="SUPFAM" id="SSF53613">
    <property type="entry name" value="Ribokinase-like"/>
    <property type="match status" value="1"/>
</dbReference>
<dbReference type="AlphaFoldDB" id="A0A367GN26"/>
<dbReference type="Pfam" id="PF00294">
    <property type="entry name" value="PfkB"/>
    <property type="match status" value="1"/>
</dbReference>
<sequence>MPQTNTTICCIGHITHDINLNAGKVVNMPGGTALYFSHALAHMPVNYKLVTAVASRERIYAEQLHGLGVDVLILPSAGTVFFENTYGTNPDERMQRVLQTADSFTTAQLRGIDADLYHLGPLLADDFDEDVIPFLASKGRVSLDVQGLLRKVVDTRVVPVDWPEKYALLPYIHTLKVNEMELSVLTGMNDIRQAAKKLGDLGVKEVVITLGSNGSLIYADEKYCAIVAFKPAVFMDATGCGDTYMAGYLYQRASGATVREAGRFASAMAGLKAGCIGPFSGTEDEVKDQYTL</sequence>
<evidence type="ECO:0000256" key="2">
    <source>
        <dbReference type="ARBA" id="ARBA00022679"/>
    </source>
</evidence>
<feature type="domain" description="Carbohydrate kinase PfkB" evidence="4">
    <location>
        <begin position="153"/>
        <end position="278"/>
    </location>
</feature>
<dbReference type="InterPro" id="IPR011611">
    <property type="entry name" value="PfkB_dom"/>
</dbReference>
<dbReference type="GO" id="GO:0016301">
    <property type="term" value="F:kinase activity"/>
    <property type="evidence" value="ECO:0007669"/>
    <property type="project" value="UniProtKB-KW"/>
</dbReference>
<evidence type="ECO:0000259" key="4">
    <source>
        <dbReference type="Pfam" id="PF00294"/>
    </source>
</evidence>
<comment type="caution">
    <text evidence="5">The sequence shown here is derived from an EMBL/GenBank/DDBJ whole genome shotgun (WGS) entry which is preliminary data.</text>
</comment>
<keyword evidence="6" id="KW-1185">Reference proteome</keyword>
<dbReference type="OrthoDB" id="9779730at2"/>
<dbReference type="PANTHER" id="PTHR43085:SF57">
    <property type="entry name" value="CARBOHYDRATE KINASE PFKB DOMAIN-CONTAINING PROTEIN"/>
    <property type="match status" value="1"/>
</dbReference>
<dbReference type="PANTHER" id="PTHR43085">
    <property type="entry name" value="HEXOKINASE FAMILY MEMBER"/>
    <property type="match status" value="1"/>
</dbReference>
<organism evidence="5 6">
    <name type="scientific">Mucilaginibacter hurinus</name>
    <dbReference type="NCBI Taxonomy" id="2201324"/>
    <lineage>
        <taxon>Bacteria</taxon>
        <taxon>Pseudomonadati</taxon>
        <taxon>Bacteroidota</taxon>
        <taxon>Sphingobacteriia</taxon>
        <taxon>Sphingobacteriales</taxon>
        <taxon>Sphingobacteriaceae</taxon>
        <taxon>Mucilaginibacter</taxon>
    </lineage>
</organism>
<dbReference type="InterPro" id="IPR050306">
    <property type="entry name" value="PfkB_Carbo_kinase"/>
</dbReference>
<evidence type="ECO:0000256" key="3">
    <source>
        <dbReference type="ARBA" id="ARBA00022777"/>
    </source>
</evidence>
<keyword evidence="3 5" id="KW-0418">Kinase</keyword>
<dbReference type="InterPro" id="IPR029056">
    <property type="entry name" value="Ribokinase-like"/>
</dbReference>
<dbReference type="Proteomes" id="UP000253209">
    <property type="component" value="Unassembled WGS sequence"/>
</dbReference>
<comment type="similarity">
    <text evidence="1">Belongs to the carbohydrate kinase PfkB family.</text>
</comment>
<protein>
    <submittedName>
        <fullName evidence="5">Ribokinase</fullName>
    </submittedName>
</protein>
<dbReference type="RefSeq" id="WP_114005777.1">
    <property type="nucleotide sequence ID" value="NZ_QGDC01000007.1"/>
</dbReference>
<gene>
    <name evidence="5" type="ORF">DJ568_13295</name>
</gene>
<dbReference type="Gene3D" id="3.40.1190.20">
    <property type="match status" value="1"/>
</dbReference>
<evidence type="ECO:0000313" key="5">
    <source>
        <dbReference type="EMBL" id="RCH54266.1"/>
    </source>
</evidence>
<reference evidence="5 6" key="1">
    <citation type="submission" date="2018-05" db="EMBL/GenBank/DDBJ databases">
        <title>Mucilaginibacter hurinus sp. nov., isolated from briquette warehouse soil.</title>
        <authorList>
            <person name="Choi L."/>
        </authorList>
    </citation>
    <scope>NUCLEOTIDE SEQUENCE [LARGE SCALE GENOMIC DNA]</scope>
    <source>
        <strain evidence="5 6">ZR32</strain>
    </source>
</reference>
<name>A0A367GN26_9SPHI</name>
<proteinExistence type="inferred from homology"/>
<keyword evidence="2" id="KW-0808">Transferase</keyword>
<evidence type="ECO:0000313" key="6">
    <source>
        <dbReference type="Proteomes" id="UP000253209"/>
    </source>
</evidence>
<accession>A0A367GN26</accession>